<dbReference type="Pfam" id="PF04179">
    <property type="entry name" value="Init_tRNA_PT"/>
    <property type="match status" value="1"/>
</dbReference>
<protein>
    <recommendedName>
        <fullName evidence="5">tRNA a64-2'-o-ribosylphosphate transferase</fullName>
    </recommendedName>
</protein>
<dbReference type="InterPro" id="IPR033449">
    <property type="entry name" value="Rit1_N"/>
</dbReference>
<evidence type="ECO:0000259" key="1">
    <source>
        <dbReference type="Pfam" id="PF04179"/>
    </source>
</evidence>
<dbReference type="AlphaFoldDB" id="A0A364L7E2"/>
<dbReference type="EMBL" id="MIKG01000016">
    <property type="protein sequence ID" value="RAO71727.1"/>
    <property type="molecule type" value="Genomic_DNA"/>
</dbReference>
<feature type="domain" description="Rit1 DUSP-like" evidence="1">
    <location>
        <begin position="348"/>
        <end position="457"/>
    </location>
</feature>
<keyword evidence="4" id="KW-1185">Reference proteome</keyword>
<comment type="caution">
    <text evidence="3">The sequence shown here is derived from an EMBL/GenBank/DDBJ whole genome shotgun (WGS) entry which is preliminary data.</text>
</comment>
<evidence type="ECO:0000313" key="4">
    <source>
        <dbReference type="Proteomes" id="UP000249363"/>
    </source>
</evidence>
<evidence type="ECO:0000259" key="2">
    <source>
        <dbReference type="Pfam" id="PF17184"/>
    </source>
</evidence>
<accession>A0A364L7E2</accession>
<dbReference type="InterPro" id="IPR007306">
    <property type="entry name" value="Rit1"/>
</dbReference>
<dbReference type="STRING" id="1196081.A0A364L7E2"/>
<dbReference type="InterPro" id="IPR033421">
    <property type="entry name" value="Rit1_DUSP-like"/>
</dbReference>
<dbReference type="GeneID" id="63796954"/>
<dbReference type="GO" id="GO:0005737">
    <property type="term" value="C:cytoplasm"/>
    <property type="evidence" value="ECO:0007669"/>
    <property type="project" value="TreeGrafter"/>
</dbReference>
<dbReference type="Pfam" id="PF17184">
    <property type="entry name" value="Rit1_C"/>
    <property type="match status" value="1"/>
</dbReference>
<dbReference type="RefSeq" id="XP_040736242.1">
    <property type="nucleotide sequence ID" value="XM_040880467.1"/>
</dbReference>
<evidence type="ECO:0000313" key="3">
    <source>
        <dbReference type="EMBL" id="RAO71727.1"/>
    </source>
</evidence>
<organism evidence="3 4">
    <name type="scientific">Talaromyces amestolkiae</name>
    <dbReference type="NCBI Taxonomy" id="1196081"/>
    <lineage>
        <taxon>Eukaryota</taxon>
        <taxon>Fungi</taxon>
        <taxon>Dikarya</taxon>
        <taxon>Ascomycota</taxon>
        <taxon>Pezizomycotina</taxon>
        <taxon>Eurotiomycetes</taxon>
        <taxon>Eurotiomycetidae</taxon>
        <taxon>Eurotiales</taxon>
        <taxon>Trichocomaceae</taxon>
        <taxon>Talaromyces</taxon>
        <taxon>Talaromyces sect. Talaromyces</taxon>
    </lineage>
</organism>
<proteinExistence type="predicted"/>
<reference evidence="3 4" key="1">
    <citation type="journal article" date="2017" name="Biotechnol. Biofuels">
        <title>Differential beta-glucosidase expression as a function of carbon source availability in Talaromyces amestolkiae: a genomic and proteomic approach.</title>
        <authorList>
            <person name="de Eugenio L.I."/>
            <person name="Mendez-Liter J.A."/>
            <person name="Nieto-Dominguez M."/>
            <person name="Alonso L."/>
            <person name="Gil-Munoz J."/>
            <person name="Barriuso J."/>
            <person name="Prieto A."/>
            <person name="Martinez M.J."/>
        </authorList>
    </citation>
    <scope>NUCLEOTIDE SEQUENCE [LARGE SCALE GENOMIC DNA]</scope>
    <source>
        <strain evidence="3 4">CIB</strain>
    </source>
</reference>
<dbReference type="GO" id="GO:0019988">
    <property type="term" value="P:charged-tRNA amino acid modification"/>
    <property type="evidence" value="ECO:0007669"/>
    <property type="project" value="InterPro"/>
</dbReference>
<dbReference type="PIRSF" id="PIRSF007747">
    <property type="entry name" value="Ribosyl_Ptfrase"/>
    <property type="match status" value="1"/>
</dbReference>
<dbReference type="Proteomes" id="UP000249363">
    <property type="component" value="Unassembled WGS sequence"/>
</dbReference>
<name>A0A364L7E2_TALAM</name>
<evidence type="ECO:0008006" key="5">
    <source>
        <dbReference type="Google" id="ProtNLM"/>
    </source>
</evidence>
<dbReference type="PANTHER" id="PTHR31811">
    <property type="entry name" value="TRNA A64-2'-O-RIBOSYLPHOSPHATE TRANSFERASE"/>
    <property type="match status" value="1"/>
</dbReference>
<dbReference type="GO" id="GO:0043399">
    <property type="term" value="F:tRNA adenosine(64)-2'-O-ribosylphosphate transferase activity"/>
    <property type="evidence" value="ECO:0007669"/>
    <property type="project" value="InterPro"/>
</dbReference>
<gene>
    <name evidence="3" type="ORF">BHQ10_007739</name>
</gene>
<dbReference type="OrthoDB" id="45256at2759"/>
<sequence length="462" mass="51210">MSSDERATSNAYPVSLSEIEFPSAAVSVSQLLTSLRRSALSVTNRLRSIEADARFVSEVAEHYGGLPLIANERCGSWYINPTRKAGSVYFKSTDGHTGVWEFSFRRLNLQVLELARQRGGCIIVDSTRRGKLMPDALSKTVPIWSAVLNRALFPSEPAYHLVQFPPNFLPASEEAQIERRIDGFVKTFKELKLDLDQLRKDLGSPIKIAWANQTYFYPTTLQKGDGYNLFVLCSASRRVHGAEASEGGYIQGAGDDAEKWSHGLTPPIFWANRDLLINTDESDLPHVIQELVSKTDAHSNGDTKVGVPIRPSSNLYICQSRPNDLRIQGEYDLAIACNDKPDLSTAKRLNLGCGSHKLGSRDLRAALDKVKAFAENNLTANPAQSILVTCETGKDLSVGTLLTIICLFYDDNGKFVGPQTDVYIDKQYIRQRLTWIVTSKPDANPSRATLQSVNAFLLQRPD</sequence>
<dbReference type="PANTHER" id="PTHR31811:SF0">
    <property type="entry name" value="TRNA A64-2'-O-RIBOSYLPHOSPHATE TRANSFERASE"/>
    <property type="match status" value="1"/>
</dbReference>
<feature type="domain" description="Rit1 N-terminal" evidence="2">
    <location>
        <begin position="35"/>
        <end position="292"/>
    </location>
</feature>